<accession>A0A7J7V101</accession>
<keyword evidence="2" id="KW-1185">Reference proteome</keyword>
<reference evidence="1 2" key="1">
    <citation type="journal article" date="2020" name="Nature">
        <title>Six reference-quality genomes reveal evolution of bat adaptations.</title>
        <authorList>
            <person name="Jebb D."/>
            <person name="Huang Z."/>
            <person name="Pippel M."/>
            <person name="Hughes G.M."/>
            <person name="Lavrichenko K."/>
            <person name="Devanna P."/>
            <person name="Winkler S."/>
            <person name="Jermiin L.S."/>
            <person name="Skirmuntt E.C."/>
            <person name="Katzourakis A."/>
            <person name="Burkitt-Gray L."/>
            <person name="Ray D.A."/>
            <person name="Sullivan K.A.M."/>
            <person name="Roscito J.G."/>
            <person name="Kirilenko B.M."/>
            <person name="Davalos L.M."/>
            <person name="Corthals A.P."/>
            <person name="Power M.L."/>
            <person name="Jones G."/>
            <person name="Ransome R.D."/>
            <person name="Dechmann D.K.N."/>
            <person name="Locatelli A.G."/>
            <person name="Puechmaille S.J."/>
            <person name="Fedrigo O."/>
            <person name="Jarvis E.D."/>
            <person name="Hiller M."/>
            <person name="Vernes S.C."/>
            <person name="Myers E.W."/>
            <person name="Teeling E.C."/>
        </authorList>
    </citation>
    <scope>NUCLEOTIDE SEQUENCE [LARGE SCALE GENOMIC DNA]</scope>
    <source>
        <strain evidence="1">MPipKuh1</strain>
        <tissue evidence="1">Flight muscle</tissue>
    </source>
</reference>
<gene>
    <name evidence="1" type="ORF">mPipKuh1_008642</name>
</gene>
<comment type="caution">
    <text evidence="1">The sequence shown here is derived from an EMBL/GenBank/DDBJ whole genome shotgun (WGS) entry which is preliminary data.</text>
</comment>
<name>A0A7J7V101_PIPKU</name>
<sequence length="163" mass="17748">MVVIPRLPILMLDSRWRLHAAAEEGIAEPKGKGPWEVPRVEPEWHWSPDGTLPGKPLPSALARCPHPPDSSSGLPLMSHSWEGGTWRTDKASRGEGDNGKLCKGGSQRLSLEQACYPQGHTAQKDQAPCMALPPEILASNRARSGPWCLHEGRQTLAGRWGAV</sequence>
<proteinExistence type="predicted"/>
<evidence type="ECO:0000313" key="1">
    <source>
        <dbReference type="EMBL" id="KAF6318656.1"/>
    </source>
</evidence>
<protein>
    <submittedName>
        <fullName evidence="1">Uncharacterized protein</fullName>
    </submittedName>
</protein>
<evidence type="ECO:0000313" key="2">
    <source>
        <dbReference type="Proteomes" id="UP000558488"/>
    </source>
</evidence>
<dbReference type="EMBL" id="JACAGB010000017">
    <property type="protein sequence ID" value="KAF6318656.1"/>
    <property type="molecule type" value="Genomic_DNA"/>
</dbReference>
<organism evidence="1 2">
    <name type="scientific">Pipistrellus kuhlii</name>
    <name type="common">Kuhl's pipistrelle</name>
    <dbReference type="NCBI Taxonomy" id="59472"/>
    <lineage>
        <taxon>Eukaryota</taxon>
        <taxon>Metazoa</taxon>
        <taxon>Chordata</taxon>
        <taxon>Craniata</taxon>
        <taxon>Vertebrata</taxon>
        <taxon>Euteleostomi</taxon>
        <taxon>Mammalia</taxon>
        <taxon>Eutheria</taxon>
        <taxon>Laurasiatheria</taxon>
        <taxon>Chiroptera</taxon>
        <taxon>Yangochiroptera</taxon>
        <taxon>Vespertilionidae</taxon>
        <taxon>Pipistrellus</taxon>
    </lineage>
</organism>
<dbReference type="Proteomes" id="UP000558488">
    <property type="component" value="Unassembled WGS sequence"/>
</dbReference>
<dbReference type="AlphaFoldDB" id="A0A7J7V101"/>